<dbReference type="SMART" id="SM00225">
    <property type="entry name" value="BTB"/>
    <property type="match status" value="1"/>
</dbReference>
<accession>A0A9W8E9K0</accession>
<dbReference type="Proteomes" id="UP001150925">
    <property type="component" value="Unassembled WGS sequence"/>
</dbReference>
<dbReference type="Pfam" id="PF04721">
    <property type="entry name" value="PAW"/>
    <property type="match status" value="1"/>
</dbReference>
<dbReference type="AlphaFoldDB" id="A0A9W8E9K0"/>
<dbReference type="Gene3D" id="3.30.710.10">
    <property type="entry name" value="Potassium Channel Kv1.1, Chain A"/>
    <property type="match status" value="1"/>
</dbReference>
<name>A0A9W8E9K0_9FUNG</name>
<dbReference type="InterPro" id="IPR011333">
    <property type="entry name" value="SKP1/BTB/POZ_sf"/>
</dbReference>
<evidence type="ECO:0000259" key="2">
    <source>
        <dbReference type="PROSITE" id="PS50097"/>
    </source>
</evidence>
<reference evidence="3" key="1">
    <citation type="submission" date="2022-07" db="EMBL/GenBank/DDBJ databases">
        <title>Phylogenomic reconstructions and comparative analyses of Kickxellomycotina fungi.</title>
        <authorList>
            <person name="Reynolds N.K."/>
            <person name="Stajich J.E."/>
            <person name="Barry K."/>
            <person name="Grigoriev I.V."/>
            <person name="Crous P."/>
            <person name="Smith M.E."/>
        </authorList>
    </citation>
    <scope>NUCLEOTIDE SEQUENCE</scope>
    <source>
        <strain evidence="3">RSA 1196</strain>
    </source>
</reference>
<evidence type="ECO:0000256" key="1">
    <source>
        <dbReference type="SAM" id="MobiDB-lite"/>
    </source>
</evidence>
<keyword evidence="4" id="KW-1185">Reference proteome</keyword>
<dbReference type="InterPro" id="IPR006588">
    <property type="entry name" value="Peptide_N_glycanase_PAW_dom"/>
</dbReference>
<evidence type="ECO:0000313" key="3">
    <source>
        <dbReference type="EMBL" id="KAJ1970192.1"/>
    </source>
</evidence>
<dbReference type="GO" id="GO:0006516">
    <property type="term" value="P:glycoprotein catabolic process"/>
    <property type="evidence" value="ECO:0007669"/>
    <property type="project" value="InterPro"/>
</dbReference>
<dbReference type="SUPFAM" id="SSF49785">
    <property type="entry name" value="Galactose-binding domain-like"/>
    <property type="match status" value="1"/>
</dbReference>
<dbReference type="SUPFAM" id="SSF54695">
    <property type="entry name" value="POZ domain"/>
    <property type="match status" value="1"/>
</dbReference>
<dbReference type="InterPro" id="IPR000210">
    <property type="entry name" value="BTB/POZ_dom"/>
</dbReference>
<evidence type="ECO:0000313" key="4">
    <source>
        <dbReference type="Proteomes" id="UP001150925"/>
    </source>
</evidence>
<dbReference type="EMBL" id="JANBPY010000003">
    <property type="protein sequence ID" value="KAJ1970192.1"/>
    <property type="molecule type" value="Genomic_DNA"/>
</dbReference>
<dbReference type="GO" id="GO:0005737">
    <property type="term" value="C:cytoplasm"/>
    <property type="evidence" value="ECO:0007669"/>
    <property type="project" value="InterPro"/>
</dbReference>
<feature type="region of interest" description="Disordered" evidence="1">
    <location>
        <begin position="467"/>
        <end position="489"/>
    </location>
</feature>
<protein>
    <submittedName>
        <fullName evidence="3">Protein modification by small protein conjugation or removal</fullName>
    </submittedName>
</protein>
<feature type="domain" description="BTB" evidence="2">
    <location>
        <begin position="295"/>
        <end position="361"/>
    </location>
</feature>
<sequence length="489" mass="55962">MDNSRMYEYPVAGAIRRRFPHLTDEEFYALTHPPQKDPQLQETTAQLRAQPPVGYLSARQALHFQPGTDTSKPTEKLVYRIGYDPTDDAFYENGCIVPLARGWRHGCFHSQGITRKVEYDHNMVYLARDPRQPRNDPSRIEWHLHFYPGGYHIRSVQAVLRTRCFTPQARVDWLVRPLSTNDWQRVSVPNCLDNDPHPTIDLTPFVANQEYGFALAARLQGGDETGVSWQKTQLFRQSVAISCANQGTVENLPFEITAELQPDIVRHQVTPPSNDLGTSHDHGPGKLQLNDLDTSDFTIHVTAEDTITSRTFRCHRSILSTYSGYFQGLFHSQMSEAQNGEVNLKELDPDIFKRVLEYLYNHGQFAEKGTDQATQPPSHLQAWFQLLVVASRFDIRLLTEDCERALREYVTNTTLEEIDQVARTHHAPQLARYCELYPIYNQLMEQEEQVRATPVTSVREVPQAFLRGHSTDSDDLPGQTMRGPASMNR</sequence>
<proteinExistence type="predicted"/>
<dbReference type="CDD" id="cd18186">
    <property type="entry name" value="BTB_POZ_ZBTB_KLHL-like"/>
    <property type="match status" value="1"/>
</dbReference>
<dbReference type="PROSITE" id="PS50097">
    <property type="entry name" value="BTB"/>
    <property type="match status" value="1"/>
</dbReference>
<comment type="caution">
    <text evidence="3">The sequence shown here is derived from an EMBL/GenBank/DDBJ whole genome shotgun (WGS) entry which is preliminary data.</text>
</comment>
<dbReference type="Pfam" id="PF00651">
    <property type="entry name" value="BTB"/>
    <property type="match status" value="1"/>
</dbReference>
<dbReference type="Gene3D" id="2.60.120.1020">
    <property type="entry name" value="Peptide N glycanase, PAW domain"/>
    <property type="match status" value="1"/>
</dbReference>
<organism evidence="3 4">
    <name type="scientific">Dispira parvispora</name>
    <dbReference type="NCBI Taxonomy" id="1520584"/>
    <lineage>
        <taxon>Eukaryota</taxon>
        <taxon>Fungi</taxon>
        <taxon>Fungi incertae sedis</taxon>
        <taxon>Zoopagomycota</taxon>
        <taxon>Kickxellomycotina</taxon>
        <taxon>Dimargaritomycetes</taxon>
        <taxon>Dimargaritales</taxon>
        <taxon>Dimargaritaceae</taxon>
        <taxon>Dispira</taxon>
    </lineage>
</organism>
<dbReference type="OrthoDB" id="194443at2759"/>
<dbReference type="InterPro" id="IPR038680">
    <property type="entry name" value="PAW_sf"/>
</dbReference>
<dbReference type="InterPro" id="IPR008979">
    <property type="entry name" value="Galactose-bd-like_sf"/>
</dbReference>
<gene>
    <name evidence="3" type="primary">bath-41</name>
    <name evidence="3" type="ORF">IWQ62_000101</name>
</gene>
<dbReference type="PANTHER" id="PTHR24413">
    <property type="entry name" value="SPECKLE-TYPE POZ PROTEIN"/>
    <property type="match status" value="1"/>
</dbReference>